<keyword evidence="2" id="KW-1185">Reference proteome</keyword>
<organism evidence="1 2">
    <name type="scientific">Xanthoceras sorbifolium</name>
    <dbReference type="NCBI Taxonomy" id="99658"/>
    <lineage>
        <taxon>Eukaryota</taxon>
        <taxon>Viridiplantae</taxon>
        <taxon>Streptophyta</taxon>
        <taxon>Embryophyta</taxon>
        <taxon>Tracheophyta</taxon>
        <taxon>Spermatophyta</taxon>
        <taxon>Magnoliopsida</taxon>
        <taxon>eudicotyledons</taxon>
        <taxon>Gunneridae</taxon>
        <taxon>Pentapetalae</taxon>
        <taxon>rosids</taxon>
        <taxon>malvids</taxon>
        <taxon>Sapindales</taxon>
        <taxon>Sapindaceae</taxon>
        <taxon>Xanthoceroideae</taxon>
        <taxon>Xanthoceras</taxon>
    </lineage>
</organism>
<reference evidence="1 2" key="1">
    <citation type="submission" date="2021-02" db="EMBL/GenBank/DDBJ databases">
        <title>Plant Genome Project.</title>
        <authorList>
            <person name="Zhang R.-G."/>
        </authorList>
    </citation>
    <scope>NUCLEOTIDE SEQUENCE [LARGE SCALE GENOMIC DNA]</scope>
    <source>
        <tissue evidence="1">Leaves</tissue>
    </source>
</reference>
<proteinExistence type="predicted"/>
<accession>A0ABQ8HHX7</accession>
<name>A0ABQ8HHX7_9ROSI</name>
<comment type="caution">
    <text evidence="1">The sequence shown here is derived from an EMBL/GenBank/DDBJ whole genome shotgun (WGS) entry which is preliminary data.</text>
</comment>
<dbReference type="EMBL" id="JAFEMO010000010">
    <property type="protein sequence ID" value="KAH7560679.1"/>
    <property type="molecule type" value="Genomic_DNA"/>
</dbReference>
<evidence type="ECO:0000313" key="1">
    <source>
        <dbReference type="EMBL" id="KAH7560679.1"/>
    </source>
</evidence>
<gene>
    <name evidence="1" type="ORF">JRO89_XS10G0069900</name>
</gene>
<dbReference type="Proteomes" id="UP000827721">
    <property type="component" value="Unassembled WGS sequence"/>
</dbReference>
<dbReference type="SUPFAM" id="SSF53756">
    <property type="entry name" value="UDP-Glycosyltransferase/glycogen phosphorylase"/>
    <property type="match status" value="1"/>
</dbReference>
<sequence>MLPSLDLVPNFFFGGQDAAAALYKPEYVEEYKVKEGKSFGVSASLCNKDNLDMNKRGNKATIDPVQYDYFTADKAWFGLGSLQQTLYLGDRSDDIEKWILEEGFEQRIKGRGHLVRGLGWVGLGNSNKWDKEENVKRAVDKLMDDGEDHERKAKRAVEAGGSSQLNTMKLIQDVMHICVPQKQLNFTWLS</sequence>
<evidence type="ECO:0000313" key="2">
    <source>
        <dbReference type="Proteomes" id="UP000827721"/>
    </source>
</evidence>
<protein>
    <submittedName>
        <fullName evidence="1">Uncharacterized protein</fullName>
    </submittedName>
</protein>